<evidence type="ECO:0000313" key="3">
    <source>
        <dbReference type="Proteomes" id="UP000595332"/>
    </source>
</evidence>
<reference evidence="2 3" key="1">
    <citation type="journal article" date="2008" name="Int. J. Syst. Evol. Microbiol.">
        <title>Neptunomonas japonica sp. nov., an Osedax japonicus symbiont-like bacterium isolated from sediment adjacent to sperm whale carcasses off Kagoshima, Japan.</title>
        <authorList>
            <person name="Miyazaki M."/>
            <person name="Nogi Y."/>
            <person name="Fujiwara Y."/>
            <person name="Kawato M."/>
            <person name="Kubokawa K."/>
            <person name="Horikoshi K."/>
        </authorList>
    </citation>
    <scope>NUCLEOTIDE SEQUENCE [LARGE SCALE GENOMIC DNA]</scope>
    <source>
        <strain evidence="2 3">JAMM 1380</strain>
    </source>
</reference>
<organism evidence="2 3">
    <name type="scientific">Neptunomonas japonica JAMM 1380</name>
    <dbReference type="NCBI Taxonomy" id="1441457"/>
    <lineage>
        <taxon>Bacteria</taxon>
        <taxon>Pseudomonadati</taxon>
        <taxon>Pseudomonadota</taxon>
        <taxon>Gammaproteobacteria</taxon>
        <taxon>Oceanospirillales</taxon>
        <taxon>Oceanospirillaceae</taxon>
        <taxon>Neptunomonas</taxon>
    </lineage>
</organism>
<evidence type="ECO:0008006" key="4">
    <source>
        <dbReference type="Google" id="ProtNLM"/>
    </source>
</evidence>
<dbReference type="KEGG" id="njp:NEJAP_1982"/>
<keyword evidence="1" id="KW-0732">Signal</keyword>
<protein>
    <recommendedName>
        <fullName evidence="4">DUF3047 domain-containing protein</fullName>
    </recommendedName>
</protein>
<feature type="chain" id="PRO_5032795048" description="DUF3047 domain-containing protein" evidence="1">
    <location>
        <begin position="39"/>
        <end position="230"/>
    </location>
</feature>
<dbReference type="Proteomes" id="UP000595332">
    <property type="component" value="Chromosome"/>
</dbReference>
<dbReference type="AlphaFoldDB" id="A0A7R6PGS9"/>
<evidence type="ECO:0000256" key="1">
    <source>
        <dbReference type="SAM" id="SignalP"/>
    </source>
</evidence>
<accession>A0A7R6PGS9</accession>
<dbReference type="Pfam" id="PF11249">
    <property type="entry name" value="DUF3047"/>
    <property type="match status" value="1"/>
</dbReference>
<proteinExistence type="predicted"/>
<dbReference type="EMBL" id="AP014546">
    <property type="protein sequence ID" value="BBB29932.1"/>
    <property type="molecule type" value="Genomic_DNA"/>
</dbReference>
<dbReference type="InterPro" id="IPR021409">
    <property type="entry name" value="DUF3047"/>
</dbReference>
<keyword evidence="3" id="KW-1185">Reference proteome</keyword>
<evidence type="ECO:0000313" key="2">
    <source>
        <dbReference type="EMBL" id="BBB29932.1"/>
    </source>
</evidence>
<sequence>MTKYPLINIGFVTQLSIKKLSCRALAIAVAIALPPVYAADISYPATDIIGWKHKSFSGDTDYSIVYDEKIQQKVILAKSSQTASGLFYEKKIDLNKTPFLNWSWRVEKFPSVADEKVKAGDDFAARIYIVVQDGWTFLSTKAISYVWSKQSHTNDVWPNPFTNGSAMMLAVRGSDDGNGWVTEKRNIKEDLQKLFGKEIRYIDAIAIMTDTDNSKSSATSYYSNIRLTEE</sequence>
<name>A0A7R6PGS9_9GAMM</name>
<gene>
    <name evidence="2" type="ORF">NEJAP_1982</name>
</gene>
<feature type="signal peptide" evidence="1">
    <location>
        <begin position="1"/>
        <end position="38"/>
    </location>
</feature>
<dbReference type="RefSeq" id="WP_201347157.1">
    <property type="nucleotide sequence ID" value="NZ_AP014546.1"/>
</dbReference>